<dbReference type="Pfam" id="PF00823">
    <property type="entry name" value="PPE"/>
    <property type="match status" value="1"/>
</dbReference>
<gene>
    <name evidence="4" type="ORF">MSTO_24740</name>
</gene>
<dbReference type="SUPFAM" id="SSF140459">
    <property type="entry name" value="PE/PPE dimer-like"/>
    <property type="match status" value="1"/>
</dbReference>
<dbReference type="GO" id="GO:0052572">
    <property type="term" value="P:response to host immune response"/>
    <property type="evidence" value="ECO:0007669"/>
    <property type="project" value="TreeGrafter"/>
</dbReference>
<sequence>MTVPPPVIAANRARLLALIATDFFGQNTAAIAVTEAEYADFWVQDATAMYAYAADSSAASTLTSYTEPPRTTDDSGQPSQARALAHTTANTTNAQTQAVDQQLSSTNAEIPAGGTADVPAGSTVTIGTYTQLVVDAGSVTIAIPDGDGVNVFALSPVTVYPGSTFFAVSGWVGIPPNTIVAPTSGALTLTPVGGTTGVGVGFLLGGGSVTIGAQSGVMTLGNTATGLVGSAGATITDLAGTVAYTTPSAGMPAAVAALGGSPGLAGTAGIQPQLGAEGLGQWARALAGSDLADRSAGLGAP</sequence>
<accession>A0A7I7Q7L2</accession>
<dbReference type="EMBL" id="AP022587">
    <property type="protein sequence ID" value="BBY22269.1"/>
    <property type="molecule type" value="Genomic_DNA"/>
</dbReference>
<reference evidence="4 5" key="1">
    <citation type="journal article" date="2019" name="Emerg. Microbes Infect.">
        <title>Comprehensive subspecies identification of 175 nontuberculous mycobacteria species based on 7547 genomic profiles.</title>
        <authorList>
            <person name="Matsumoto Y."/>
            <person name="Kinjo T."/>
            <person name="Motooka D."/>
            <person name="Nabeya D."/>
            <person name="Jung N."/>
            <person name="Uechi K."/>
            <person name="Horii T."/>
            <person name="Iida T."/>
            <person name="Fujita J."/>
            <person name="Nakamura S."/>
        </authorList>
    </citation>
    <scope>NUCLEOTIDE SEQUENCE [LARGE SCALE GENOMIC DNA]</scope>
    <source>
        <strain evidence="4 5">JCM 17783</strain>
    </source>
</reference>
<comment type="similarity">
    <text evidence="1">Belongs to the mycobacterial PPE family.</text>
</comment>
<dbReference type="PANTHER" id="PTHR46766">
    <property type="entry name" value="GLUTAMINE-RICH PROTEIN 2"/>
    <property type="match status" value="1"/>
</dbReference>
<evidence type="ECO:0000259" key="3">
    <source>
        <dbReference type="Pfam" id="PF00823"/>
    </source>
</evidence>
<feature type="region of interest" description="Disordered" evidence="2">
    <location>
        <begin position="63"/>
        <end position="84"/>
    </location>
</feature>
<dbReference type="Proteomes" id="UP000467130">
    <property type="component" value="Chromosome"/>
</dbReference>
<dbReference type="Gene3D" id="1.20.1260.20">
    <property type="entry name" value="PPE superfamily"/>
    <property type="match status" value="1"/>
</dbReference>
<organism evidence="4 5">
    <name type="scientific">Mycobacterium stomatepiae</name>
    <dbReference type="NCBI Taxonomy" id="470076"/>
    <lineage>
        <taxon>Bacteria</taxon>
        <taxon>Bacillati</taxon>
        <taxon>Actinomycetota</taxon>
        <taxon>Actinomycetes</taxon>
        <taxon>Mycobacteriales</taxon>
        <taxon>Mycobacteriaceae</taxon>
        <taxon>Mycobacterium</taxon>
        <taxon>Mycobacterium simiae complex</taxon>
    </lineage>
</organism>
<feature type="domain" description="PPE" evidence="3">
    <location>
        <begin position="1"/>
        <end position="62"/>
    </location>
</feature>
<dbReference type="InterPro" id="IPR000030">
    <property type="entry name" value="PPE_dom"/>
</dbReference>
<dbReference type="PANTHER" id="PTHR46766:SF1">
    <property type="entry name" value="GLUTAMINE-RICH PROTEIN 2"/>
    <property type="match status" value="1"/>
</dbReference>
<proteinExistence type="inferred from homology"/>
<evidence type="ECO:0000256" key="2">
    <source>
        <dbReference type="SAM" id="MobiDB-lite"/>
    </source>
</evidence>
<protein>
    <recommendedName>
        <fullName evidence="3">PPE domain-containing protein</fullName>
    </recommendedName>
</protein>
<evidence type="ECO:0000313" key="4">
    <source>
        <dbReference type="EMBL" id="BBY22269.1"/>
    </source>
</evidence>
<dbReference type="KEGG" id="msto:MSTO_24740"/>
<keyword evidence="5" id="KW-1185">Reference proteome</keyword>
<dbReference type="AlphaFoldDB" id="A0A7I7Q7L2"/>
<evidence type="ECO:0000256" key="1">
    <source>
        <dbReference type="ARBA" id="ARBA00010652"/>
    </source>
</evidence>
<name>A0A7I7Q7L2_9MYCO</name>
<dbReference type="InterPro" id="IPR038332">
    <property type="entry name" value="PPE_sf"/>
</dbReference>
<evidence type="ECO:0000313" key="5">
    <source>
        <dbReference type="Proteomes" id="UP000467130"/>
    </source>
</evidence>